<evidence type="ECO:0000313" key="3">
    <source>
        <dbReference type="Proteomes" id="UP000091979"/>
    </source>
</evidence>
<feature type="compositionally biased region" description="Low complexity" evidence="1">
    <location>
        <begin position="297"/>
        <end position="322"/>
    </location>
</feature>
<dbReference type="EMBL" id="JXMS01000006">
    <property type="protein sequence ID" value="OBQ54822.1"/>
    <property type="molecule type" value="Genomic_DNA"/>
</dbReference>
<gene>
    <name evidence="2" type="ORF">SP90_04880</name>
</gene>
<dbReference type="OrthoDB" id="5464672at2"/>
<sequence>MSDNTKNGIIDLTEIVEMGTPPAETEKTIPASSAGTVDFDSELEDLFNTTDFSEFADDSTPNQEQAEEPVIDLVADTPTSEPTVEDLLTDFAPEVDVAVPSNDTTPSDSSYQSDIESMLDAAEGQGTSDGFDVDFEDLLEDFSEPSGAVQESVHQPDFDEDLSAMSAGAADEQPSFEEEAVSESQAVASEPVHTASNGDGVSDSDVDDMFADFDFDVDEGSAAVASAESSAAPADEDDLLAGFDFDSLESEEETQAVQVPDPAPASSTAPSDEDLFADLGLEFDVEDTESTPLQGGEPEVAPSAAEPVEPPSSTEPVSAVASGAFDFDEDSDVDDLFADIDLEAELAKPEPEPKPKSAPKPKQGASNESFSLDDPFDVEDILQETSDDLPPDAEQDDSGLSDLDDLLRGDDMSPRTDFTPADGVTLESEEVDMDDIGSLLLDFDETVEPVRSTSPSQPAQQVADDAFEQDAPVEVVEEQPAAPVDPSVFDADIDALLDDLEMASAEPAASVEEQVAPAAVMDEVEEVIPASAPEVPDDEIDLDALLESDSFADAEPVAANEREVLLAPPAPASVEPNVIDDASIDEGSVELESMLNEPAFDIEEVSAAVEDIEIAPSDELASSPAGATDEFETILDELDSLLDDQDAVITAADEAGSVSSDKSPDSLLEVPVDDVLDDSFELPHDVQEESAAVAVDSVPESDPLGDPTSLEEDLDSTLGRILGEEPLGSEAVEPVEAVSDVEPADFSHTDIDEILSEAVEDPTDVTESAFDGEVDIDAALSEALASDDVPLNELSGEYSEQDDLGPADEPDLFGDIDSAGVDNVGGEIDGNPAFDESVLDVATEALAADEALSESAELAENVDETLGVESVEDADEIAEFAAEAALQVETPVESALDTDADEQLELAEISDAESEDASSEFTSVTEVMDAIDELAPVEDIAQEAMADLEMFAEEEPEVLPEDTLEEVGQQAGSGFDMEEIDANAAPVPHDASLEDLMRESTVVPPEFTDSSMELLDTTPEVNSGEGADSVFEEAPAPVVTAGELAEMTERISYLENTLQRVLEMQEAQAQTPPPAPVVEKEFLVDAIDEAFDMDGPLMARVLSAVEVRTETLIESLGTRIEGQMRGAIEQTAARSAAEVIREELRALLAEDSAE</sequence>
<evidence type="ECO:0000313" key="2">
    <source>
        <dbReference type="EMBL" id="OBQ54822.1"/>
    </source>
</evidence>
<organism evidence="2 3">
    <name type="scientific">Halodesulfovibrio spirochaetisodalis</name>
    <dbReference type="NCBI Taxonomy" id="1560234"/>
    <lineage>
        <taxon>Bacteria</taxon>
        <taxon>Pseudomonadati</taxon>
        <taxon>Thermodesulfobacteriota</taxon>
        <taxon>Desulfovibrionia</taxon>
        <taxon>Desulfovibrionales</taxon>
        <taxon>Desulfovibrionaceae</taxon>
        <taxon>Halodesulfovibrio</taxon>
    </lineage>
</organism>
<feature type="compositionally biased region" description="Acidic residues" evidence="1">
    <location>
        <begin position="131"/>
        <end position="143"/>
    </location>
</feature>
<feature type="compositionally biased region" description="Low complexity" evidence="1">
    <location>
        <begin position="182"/>
        <end position="201"/>
    </location>
</feature>
<dbReference type="Proteomes" id="UP000091979">
    <property type="component" value="Unassembled WGS sequence"/>
</dbReference>
<feature type="region of interest" description="Disordered" evidence="1">
    <location>
        <begin position="796"/>
        <end position="832"/>
    </location>
</feature>
<proteinExistence type="predicted"/>
<feature type="compositionally biased region" description="Acidic residues" evidence="1">
    <location>
        <begin position="326"/>
        <end position="344"/>
    </location>
</feature>
<feature type="compositionally biased region" description="Polar residues" evidence="1">
    <location>
        <begin position="101"/>
        <end position="115"/>
    </location>
</feature>
<feature type="compositionally biased region" description="Acidic residues" evidence="1">
    <location>
        <begin position="374"/>
        <end position="404"/>
    </location>
</feature>
<feature type="compositionally biased region" description="Acidic residues" evidence="1">
    <location>
        <begin position="799"/>
        <end position="814"/>
    </location>
</feature>
<name>A0A1B7XH26_9BACT</name>
<evidence type="ECO:0000256" key="1">
    <source>
        <dbReference type="SAM" id="MobiDB-lite"/>
    </source>
</evidence>
<feature type="compositionally biased region" description="Basic and acidic residues" evidence="1">
    <location>
        <begin position="345"/>
        <end position="355"/>
    </location>
</feature>
<feature type="compositionally biased region" description="Acidic residues" evidence="1">
    <location>
        <begin position="271"/>
        <end position="289"/>
    </location>
</feature>
<comment type="caution">
    <text evidence="2">The sequence shown here is derived from an EMBL/GenBank/DDBJ whole genome shotgun (WGS) entry which is preliminary data.</text>
</comment>
<feature type="compositionally biased region" description="Low complexity" evidence="1">
    <location>
        <begin position="221"/>
        <end position="233"/>
    </location>
</feature>
<dbReference type="RefSeq" id="WP_066853176.1">
    <property type="nucleotide sequence ID" value="NZ_JXMS01000006.1"/>
</dbReference>
<accession>A0A1B7XH26</accession>
<protein>
    <submittedName>
        <fullName evidence="2">Uncharacterized protein</fullName>
    </submittedName>
</protein>
<feature type="region of interest" description="Disordered" evidence="1">
    <location>
        <begin position="94"/>
        <end position="207"/>
    </location>
</feature>
<feature type="region of interest" description="Disordered" evidence="1">
    <location>
        <begin position="690"/>
        <end position="712"/>
    </location>
</feature>
<feature type="region of interest" description="Disordered" evidence="1">
    <location>
        <begin position="221"/>
        <end position="431"/>
    </location>
</feature>
<dbReference type="PATRIC" id="fig|1560234.3.peg.2937"/>
<feature type="compositionally biased region" description="Polar residues" evidence="1">
    <location>
        <begin position="451"/>
        <end position="460"/>
    </location>
</feature>
<dbReference type="AlphaFoldDB" id="A0A1B7XH26"/>
<reference evidence="2 3" key="1">
    <citation type="submission" date="2015-01" db="EMBL/GenBank/DDBJ databases">
        <title>Desulfovibrio sp. JC271 draft genome sequence.</title>
        <authorList>
            <person name="Shivani Y."/>
            <person name="Subhash Y."/>
            <person name="Sasikala C."/>
            <person name="Ramana C.V."/>
        </authorList>
    </citation>
    <scope>NUCLEOTIDE SEQUENCE [LARGE SCALE GENOMIC DNA]</scope>
    <source>
        <strain evidence="2 3">JC271</strain>
    </source>
</reference>
<feature type="compositionally biased region" description="Basic and acidic residues" evidence="1">
    <location>
        <begin position="405"/>
        <end position="414"/>
    </location>
</feature>
<keyword evidence="3" id="KW-1185">Reference proteome</keyword>
<feature type="region of interest" description="Disordered" evidence="1">
    <location>
        <begin position="447"/>
        <end position="468"/>
    </location>
</feature>